<sequence>MVNGAQGYFDAQFRRVDVTPKHPEGRHIIGDGCRTLHKVGGFEGEQVLGKVMVGETQFTQGF</sequence>
<evidence type="ECO:0000313" key="2">
    <source>
        <dbReference type="Proteomes" id="UP000177506"/>
    </source>
</evidence>
<name>A0A1G1SSP4_9BACT</name>
<keyword evidence="2" id="KW-1185">Reference proteome</keyword>
<dbReference type="AlphaFoldDB" id="A0A1G1SSP4"/>
<proteinExistence type="predicted"/>
<protein>
    <submittedName>
        <fullName evidence="1">Uncharacterized protein</fullName>
    </submittedName>
</protein>
<evidence type="ECO:0000313" key="1">
    <source>
        <dbReference type="EMBL" id="OGX81650.1"/>
    </source>
</evidence>
<dbReference type="EMBL" id="MDZA01000443">
    <property type="protein sequence ID" value="OGX81650.1"/>
    <property type="molecule type" value="Genomic_DNA"/>
</dbReference>
<comment type="caution">
    <text evidence="1">The sequence shown here is derived from an EMBL/GenBank/DDBJ whole genome shotgun (WGS) entry which is preliminary data.</text>
</comment>
<accession>A0A1G1SSP4</accession>
<dbReference type="Proteomes" id="UP000177506">
    <property type="component" value="Unassembled WGS sequence"/>
</dbReference>
<gene>
    <name evidence="1" type="ORF">BEN49_15105</name>
</gene>
<reference evidence="1 2" key="1">
    <citation type="submission" date="2016-08" db="EMBL/GenBank/DDBJ databases">
        <title>Hymenobacter coccineus sp. nov., Hymenobacter lapidarius sp. nov. and Hymenobacter glacialis sp. nov., isolated from Antarctic soil.</title>
        <authorList>
            <person name="Sedlacek I."/>
            <person name="Kralova S."/>
            <person name="Kyrova K."/>
            <person name="Maslanova I."/>
            <person name="Stankova E."/>
            <person name="Vrbovska V."/>
            <person name="Nemec M."/>
            <person name="Bartak M."/>
            <person name="Svec P."/>
            <person name="Busse H.-J."/>
            <person name="Pantucek R."/>
        </authorList>
    </citation>
    <scope>NUCLEOTIDE SEQUENCE [LARGE SCALE GENOMIC DNA]</scope>
    <source>
        <strain evidence="1 2">CCM 8649</strain>
    </source>
</reference>
<organism evidence="1 2">
    <name type="scientific">Hymenobacter coccineus</name>
    <dbReference type="NCBI Taxonomy" id="1908235"/>
    <lineage>
        <taxon>Bacteria</taxon>
        <taxon>Pseudomonadati</taxon>
        <taxon>Bacteroidota</taxon>
        <taxon>Cytophagia</taxon>
        <taxon>Cytophagales</taxon>
        <taxon>Hymenobacteraceae</taxon>
        <taxon>Hymenobacter</taxon>
    </lineage>
</organism>